<reference evidence="2 3" key="1">
    <citation type="submission" date="2022-11" db="EMBL/GenBank/DDBJ databases">
        <title>Viruses from the air-sea interface of a natural surface slick.</title>
        <authorList>
            <person name="Rahlff J."/>
            <person name="Holmfeldt K."/>
        </authorList>
    </citation>
    <scope>NUCLEOTIDE SEQUENCE [LARGE SCALE GENOMIC DNA]</scope>
    <source>
        <strain evidence="2 3">SMS4</strain>
    </source>
</reference>
<proteinExistence type="predicted"/>
<dbReference type="PANTHER" id="PTHR46889">
    <property type="entry name" value="TRANSPOSASE INSF FOR INSERTION SEQUENCE IS3B-RELATED"/>
    <property type="match status" value="1"/>
</dbReference>
<dbReference type="InterPro" id="IPR050900">
    <property type="entry name" value="Transposase_IS3/IS150/IS904"/>
</dbReference>
<evidence type="ECO:0000259" key="1">
    <source>
        <dbReference type="PROSITE" id="PS50994"/>
    </source>
</evidence>
<dbReference type="Pfam" id="PF13333">
    <property type="entry name" value="rve_2"/>
    <property type="match status" value="1"/>
</dbReference>
<dbReference type="Gene3D" id="3.30.420.10">
    <property type="entry name" value="Ribonuclease H-like superfamily/Ribonuclease H"/>
    <property type="match status" value="1"/>
</dbReference>
<feature type="domain" description="Integrase catalytic" evidence="1">
    <location>
        <begin position="129"/>
        <end position="295"/>
    </location>
</feature>
<dbReference type="Pfam" id="PF00665">
    <property type="entry name" value="rve"/>
    <property type="match status" value="1"/>
</dbReference>
<dbReference type="EMBL" id="JAPJDZ010000287">
    <property type="protein sequence ID" value="MDP5138759.1"/>
    <property type="molecule type" value="Genomic_DNA"/>
</dbReference>
<sequence length="295" mass="33783">MGQVSEGTKAARFGFIAEHGDVFGIRYLCARLDVSVAGFYCWQNREDAERTLQNRRLAERIQELFCEHDGNYGSPRIHAALRREGEVVNRKRVERLMRDMSLVGKVSRLYRRKPLPVNPCITVGNQKRQEPSPTAANEQWAGDVTYLKVNGQWSYLAVIIDLYSRSIVGWELSQARTADLTVLALKKALMHREVKPGLLFHSDRGSEYGAYLFQNELARAGIRPSMNRPKHMTDNAHVESFFKTLKTETFHGIVFESVTQLRMTLAWYIDSYYNTSRLHSSLGFNTPIEYESKAA</sequence>
<accession>A0ABT9I5S5</accession>
<dbReference type="InterPro" id="IPR036397">
    <property type="entry name" value="RNaseH_sf"/>
</dbReference>
<dbReference type="PROSITE" id="PS50994">
    <property type="entry name" value="INTEGRASE"/>
    <property type="match status" value="1"/>
</dbReference>
<dbReference type="InterPro" id="IPR001584">
    <property type="entry name" value="Integrase_cat-core"/>
</dbReference>
<keyword evidence="3" id="KW-1185">Reference proteome</keyword>
<dbReference type="PANTHER" id="PTHR46889:SF4">
    <property type="entry name" value="TRANSPOSASE INSO FOR INSERTION SEQUENCE ELEMENT IS911B-RELATED"/>
    <property type="match status" value="1"/>
</dbReference>
<comment type="caution">
    <text evidence="2">The sequence shown here is derived from an EMBL/GenBank/DDBJ whole genome shotgun (WGS) entry which is preliminary data.</text>
</comment>
<name>A0ABT9I5S5_9GAMM</name>
<dbReference type="SUPFAM" id="SSF53098">
    <property type="entry name" value="Ribonuclease H-like"/>
    <property type="match status" value="1"/>
</dbReference>
<dbReference type="RefSeq" id="WP_305977859.1">
    <property type="nucleotide sequence ID" value="NZ_JAPJDZ010000287.1"/>
</dbReference>
<evidence type="ECO:0000313" key="2">
    <source>
        <dbReference type="EMBL" id="MDP5138759.1"/>
    </source>
</evidence>
<dbReference type="InterPro" id="IPR048020">
    <property type="entry name" value="Transpos_IS3"/>
</dbReference>
<gene>
    <name evidence="2" type="ORF">ORJ04_22695</name>
</gene>
<dbReference type="Pfam" id="PF13276">
    <property type="entry name" value="HTH_21"/>
    <property type="match status" value="1"/>
</dbReference>
<dbReference type="NCBIfam" id="NF033516">
    <property type="entry name" value="transpos_IS3"/>
    <property type="match status" value="1"/>
</dbReference>
<dbReference type="InterPro" id="IPR012337">
    <property type="entry name" value="RNaseH-like_sf"/>
</dbReference>
<dbReference type="Proteomes" id="UP001231109">
    <property type="component" value="Unassembled WGS sequence"/>
</dbReference>
<protein>
    <submittedName>
        <fullName evidence="2">IS3 family transposase</fullName>
    </submittedName>
</protein>
<evidence type="ECO:0000313" key="3">
    <source>
        <dbReference type="Proteomes" id="UP001231109"/>
    </source>
</evidence>
<organism evidence="2 3">
    <name type="scientific">Rheinheimera baltica</name>
    <dbReference type="NCBI Taxonomy" id="67576"/>
    <lineage>
        <taxon>Bacteria</taxon>
        <taxon>Pseudomonadati</taxon>
        <taxon>Pseudomonadota</taxon>
        <taxon>Gammaproteobacteria</taxon>
        <taxon>Chromatiales</taxon>
        <taxon>Chromatiaceae</taxon>
        <taxon>Rheinheimera</taxon>
    </lineage>
</organism>
<dbReference type="InterPro" id="IPR025948">
    <property type="entry name" value="HTH-like_dom"/>
</dbReference>